<dbReference type="AlphaFoldDB" id="A0AAQ3LEZ3"/>
<comment type="similarity">
    <text evidence="6">Belongs to the peptidase M24A family. Methionine aminopeptidase type 1 subfamily.</text>
</comment>
<dbReference type="RefSeq" id="WP_317836064.1">
    <property type="nucleotide sequence ID" value="NZ_CP136920.1"/>
</dbReference>
<evidence type="ECO:0000256" key="1">
    <source>
        <dbReference type="ARBA" id="ARBA00002521"/>
    </source>
</evidence>
<dbReference type="InterPro" id="IPR000994">
    <property type="entry name" value="Pept_M24"/>
</dbReference>
<dbReference type="GO" id="GO:0070006">
    <property type="term" value="F:metalloaminopeptidase activity"/>
    <property type="evidence" value="ECO:0007669"/>
    <property type="project" value="UniProtKB-UniRule"/>
</dbReference>
<dbReference type="Gene3D" id="3.90.230.10">
    <property type="entry name" value="Creatinase/methionine aminopeptidase superfamily"/>
    <property type="match status" value="1"/>
</dbReference>
<feature type="binding site" evidence="6">
    <location>
        <position position="118"/>
    </location>
    <ligand>
        <name>a divalent metal cation</name>
        <dbReference type="ChEBI" id="CHEBI:60240"/>
        <label>2</label>
        <note>catalytic</note>
    </ligand>
</feature>
<dbReference type="GO" id="GO:0004239">
    <property type="term" value="F:initiator methionyl aminopeptidase activity"/>
    <property type="evidence" value="ECO:0007669"/>
    <property type="project" value="UniProtKB-UniRule"/>
</dbReference>
<keyword evidence="10" id="KW-1185">Reference proteome</keyword>
<dbReference type="KEGG" id="puo:RZN69_10440"/>
<comment type="catalytic activity">
    <reaction evidence="6 7">
        <text>Release of N-terminal amino acids, preferentially methionine, from peptides and arylamides.</text>
        <dbReference type="EC" id="3.4.11.18"/>
    </reaction>
</comment>
<gene>
    <name evidence="6 9" type="primary">map</name>
    <name evidence="9" type="ORF">RZN69_10440</name>
</gene>
<evidence type="ECO:0000256" key="6">
    <source>
        <dbReference type="HAMAP-Rule" id="MF_01974"/>
    </source>
</evidence>
<feature type="binding site" evidence="6">
    <location>
        <position position="245"/>
    </location>
    <ligand>
        <name>a divalent metal cation</name>
        <dbReference type="ChEBI" id="CHEBI:60240"/>
        <label>2</label>
        <note>catalytic</note>
    </ligand>
</feature>
<dbReference type="SUPFAM" id="SSF55920">
    <property type="entry name" value="Creatinase/aminopeptidase"/>
    <property type="match status" value="1"/>
</dbReference>
<reference evidence="9 10" key="1">
    <citation type="submission" date="2023-10" db="EMBL/GenBank/DDBJ databases">
        <title>Rubellicoccus peritrichatus gen. nov., sp. nov., isolated from an algae of coral reef tank.</title>
        <authorList>
            <person name="Luo J."/>
        </authorList>
    </citation>
    <scope>NUCLEOTIDE SEQUENCE [LARGE SCALE GENOMIC DNA]</scope>
    <source>
        <strain evidence="9 10">CR14</strain>
    </source>
</reference>
<dbReference type="Proteomes" id="UP001304300">
    <property type="component" value="Chromosome"/>
</dbReference>
<dbReference type="EC" id="3.4.11.18" evidence="6 7"/>
<dbReference type="InterPro" id="IPR036005">
    <property type="entry name" value="Creatinase/aminopeptidase-like"/>
</dbReference>
<dbReference type="GO" id="GO:0046872">
    <property type="term" value="F:metal ion binding"/>
    <property type="evidence" value="ECO:0007669"/>
    <property type="project" value="UniProtKB-UniRule"/>
</dbReference>
<protein>
    <recommendedName>
        <fullName evidence="6 7">Methionine aminopeptidase</fullName>
        <shortName evidence="6">MAP</shortName>
        <shortName evidence="6">MetAP</shortName>
        <ecNumber evidence="6 7">3.4.11.18</ecNumber>
    </recommendedName>
    <alternativeName>
        <fullName evidence="6">Peptidase M</fullName>
    </alternativeName>
</protein>
<organism evidence="9 10">
    <name type="scientific">Rubellicoccus peritrichatus</name>
    <dbReference type="NCBI Taxonomy" id="3080537"/>
    <lineage>
        <taxon>Bacteria</taxon>
        <taxon>Pseudomonadati</taxon>
        <taxon>Verrucomicrobiota</taxon>
        <taxon>Opitutia</taxon>
        <taxon>Puniceicoccales</taxon>
        <taxon>Cerasicoccaceae</taxon>
        <taxon>Rubellicoccus</taxon>
    </lineage>
</organism>
<feature type="binding site" evidence="6">
    <location>
        <position position="107"/>
    </location>
    <ligand>
        <name>a divalent metal cation</name>
        <dbReference type="ChEBI" id="CHEBI:60240"/>
        <label>1</label>
    </ligand>
</feature>
<evidence type="ECO:0000313" key="10">
    <source>
        <dbReference type="Proteomes" id="UP001304300"/>
    </source>
</evidence>
<feature type="binding site" evidence="6">
    <location>
        <position position="188"/>
    </location>
    <ligand>
        <name>substrate</name>
    </ligand>
</feature>
<dbReference type="CDD" id="cd01086">
    <property type="entry name" value="MetAP1"/>
    <property type="match status" value="1"/>
</dbReference>
<evidence type="ECO:0000313" key="9">
    <source>
        <dbReference type="EMBL" id="WOO43507.1"/>
    </source>
</evidence>
<dbReference type="PRINTS" id="PR00599">
    <property type="entry name" value="MAPEPTIDASE"/>
</dbReference>
<dbReference type="GO" id="GO:0006508">
    <property type="term" value="P:proteolysis"/>
    <property type="evidence" value="ECO:0007669"/>
    <property type="project" value="UniProtKB-KW"/>
</dbReference>
<feature type="binding site" evidence="6">
    <location>
        <position position="89"/>
    </location>
    <ligand>
        <name>substrate</name>
    </ligand>
</feature>
<feature type="domain" description="Peptidase M24" evidence="8">
    <location>
        <begin position="18"/>
        <end position="252"/>
    </location>
</feature>
<feature type="binding site" evidence="6">
    <location>
        <position position="214"/>
    </location>
    <ligand>
        <name>a divalent metal cation</name>
        <dbReference type="ChEBI" id="CHEBI:60240"/>
        <label>2</label>
        <note>catalytic</note>
    </ligand>
</feature>
<keyword evidence="4 6" id="KW-0479">Metal-binding</keyword>
<comment type="function">
    <text evidence="1 6">Removes the N-terminal methionine from nascent proteins. The N-terminal methionine is often cleaved when the second residue in the primary sequence is small and uncharged (Met-Ala-, Cys, Gly, Pro, Ser, Thr, or Val). Requires deformylation of the N(alpha)-formylated initiator methionine before it can be hydrolyzed.</text>
</comment>
<proteinExistence type="inferred from homology"/>
<dbReference type="PROSITE" id="PS00680">
    <property type="entry name" value="MAP_1"/>
    <property type="match status" value="1"/>
</dbReference>
<dbReference type="PANTHER" id="PTHR43330:SF27">
    <property type="entry name" value="METHIONINE AMINOPEPTIDASE"/>
    <property type="match status" value="1"/>
</dbReference>
<comment type="subunit">
    <text evidence="6">Monomer.</text>
</comment>
<name>A0AAQ3LEZ3_9BACT</name>
<dbReference type="InterPro" id="IPR002467">
    <property type="entry name" value="Pept_M24A_MAP1"/>
</dbReference>
<dbReference type="Pfam" id="PF00557">
    <property type="entry name" value="Peptidase_M24"/>
    <property type="match status" value="1"/>
</dbReference>
<comment type="cofactor">
    <cofactor evidence="6">
        <name>Co(2+)</name>
        <dbReference type="ChEBI" id="CHEBI:48828"/>
    </cofactor>
    <cofactor evidence="6">
        <name>Zn(2+)</name>
        <dbReference type="ChEBI" id="CHEBI:29105"/>
    </cofactor>
    <cofactor evidence="6">
        <name>Mn(2+)</name>
        <dbReference type="ChEBI" id="CHEBI:29035"/>
    </cofactor>
    <cofactor evidence="6">
        <name>Fe(2+)</name>
        <dbReference type="ChEBI" id="CHEBI:29033"/>
    </cofactor>
    <text evidence="6">Binds 2 divalent metal cations per subunit. Has a high-affinity and a low affinity metal-binding site. The true nature of the physiological cofactor is under debate. The enzyme is active with cobalt, zinc, manganese or divalent iron ions. Most likely, methionine aminopeptidases function as mononuclear Fe(2+)-metalloproteases under physiological conditions, and the catalytically relevant metal-binding site has been assigned to the histidine-containing high-affinity site.</text>
</comment>
<feature type="binding site" evidence="6">
    <location>
        <position position="245"/>
    </location>
    <ligand>
        <name>a divalent metal cation</name>
        <dbReference type="ChEBI" id="CHEBI:60240"/>
        <label>1</label>
    </ligand>
</feature>
<dbReference type="HAMAP" id="MF_01974">
    <property type="entry name" value="MetAP_1"/>
    <property type="match status" value="1"/>
</dbReference>
<dbReference type="GO" id="GO:0005829">
    <property type="term" value="C:cytosol"/>
    <property type="evidence" value="ECO:0007669"/>
    <property type="project" value="TreeGrafter"/>
</dbReference>
<evidence type="ECO:0000259" key="8">
    <source>
        <dbReference type="Pfam" id="PF00557"/>
    </source>
</evidence>
<keyword evidence="2 6" id="KW-0031">Aminopeptidase</keyword>
<sequence>MLRRSGQLPVKTDEEVQRVRESCVIAATVLDKLCKMVAPGLNTYDLDQEGKKLIEGFGAESACYNYVGSAKAGAYPGYTCLSINDEVVHGIGSMKRVLRPGDNITVDVVVRYNDFIGDNARTVIVGHGDEAMTKLVKTTEEALYHGISFAKAKNRVGDISNAVQKYVEKNGMSVVRDFVGHGVGRSMHEDPQIPNYGRRGSGPKLHAGMTIAIEPMVNLGAPPIQIGSDGWTASTADGLPAAHFEHTVLITEGDAEILTIPEK</sequence>
<evidence type="ECO:0000256" key="4">
    <source>
        <dbReference type="ARBA" id="ARBA00022723"/>
    </source>
</evidence>
<evidence type="ECO:0000256" key="5">
    <source>
        <dbReference type="ARBA" id="ARBA00022801"/>
    </source>
</evidence>
<keyword evidence="5 6" id="KW-0378">Hydrolase</keyword>
<keyword evidence="3 6" id="KW-0645">Protease</keyword>
<evidence type="ECO:0000256" key="2">
    <source>
        <dbReference type="ARBA" id="ARBA00022438"/>
    </source>
</evidence>
<feature type="binding site" evidence="6">
    <location>
        <position position="118"/>
    </location>
    <ligand>
        <name>a divalent metal cation</name>
        <dbReference type="ChEBI" id="CHEBI:60240"/>
        <label>1</label>
    </ligand>
</feature>
<feature type="binding site" evidence="6">
    <location>
        <position position="181"/>
    </location>
    <ligand>
        <name>a divalent metal cation</name>
        <dbReference type="ChEBI" id="CHEBI:60240"/>
        <label>2</label>
        <note>catalytic</note>
    </ligand>
</feature>
<evidence type="ECO:0000256" key="7">
    <source>
        <dbReference type="RuleBase" id="RU003653"/>
    </source>
</evidence>
<dbReference type="PANTHER" id="PTHR43330">
    <property type="entry name" value="METHIONINE AMINOPEPTIDASE"/>
    <property type="match status" value="1"/>
</dbReference>
<dbReference type="EMBL" id="CP136920">
    <property type="protein sequence ID" value="WOO43507.1"/>
    <property type="molecule type" value="Genomic_DNA"/>
</dbReference>
<dbReference type="NCBIfam" id="TIGR00500">
    <property type="entry name" value="met_pdase_I"/>
    <property type="match status" value="1"/>
</dbReference>
<accession>A0AAQ3LEZ3</accession>
<dbReference type="InterPro" id="IPR001714">
    <property type="entry name" value="Pept_M24_MAP"/>
</dbReference>
<evidence type="ECO:0000256" key="3">
    <source>
        <dbReference type="ARBA" id="ARBA00022670"/>
    </source>
</evidence>